<dbReference type="AlphaFoldDB" id="A0AAN4Z9R3"/>
<accession>A0AAN4Z9R3</accession>
<evidence type="ECO:0000313" key="1">
    <source>
        <dbReference type="EMBL" id="GMR36691.1"/>
    </source>
</evidence>
<comment type="caution">
    <text evidence="1">The sequence shown here is derived from an EMBL/GenBank/DDBJ whole genome shotgun (WGS) entry which is preliminary data.</text>
</comment>
<dbReference type="Proteomes" id="UP001328107">
    <property type="component" value="Unassembled WGS sequence"/>
</dbReference>
<sequence>SSAWTPPAGYALPPMVHTSIDPIPIGYGQYNGGHYYAQPFNQLQLSEHQFVQNPYYRTPYGQQLYSLPLQQMYSPSYGGYPQRCPPLYTYY</sequence>
<protein>
    <submittedName>
        <fullName evidence="1">Uncharacterized protein</fullName>
    </submittedName>
</protein>
<dbReference type="EMBL" id="BTRK01000002">
    <property type="protein sequence ID" value="GMR36691.1"/>
    <property type="molecule type" value="Genomic_DNA"/>
</dbReference>
<evidence type="ECO:0000313" key="2">
    <source>
        <dbReference type="Proteomes" id="UP001328107"/>
    </source>
</evidence>
<gene>
    <name evidence="1" type="ORF">PMAYCL1PPCAC_06886</name>
</gene>
<name>A0AAN4Z9R3_9BILA</name>
<organism evidence="1 2">
    <name type="scientific">Pristionchus mayeri</name>
    <dbReference type="NCBI Taxonomy" id="1317129"/>
    <lineage>
        <taxon>Eukaryota</taxon>
        <taxon>Metazoa</taxon>
        <taxon>Ecdysozoa</taxon>
        <taxon>Nematoda</taxon>
        <taxon>Chromadorea</taxon>
        <taxon>Rhabditida</taxon>
        <taxon>Rhabditina</taxon>
        <taxon>Diplogasteromorpha</taxon>
        <taxon>Diplogasteroidea</taxon>
        <taxon>Neodiplogasteridae</taxon>
        <taxon>Pristionchus</taxon>
    </lineage>
</organism>
<feature type="non-terminal residue" evidence="1">
    <location>
        <position position="91"/>
    </location>
</feature>
<keyword evidence="2" id="KW-1185">Reference proteome</keyword>
<feature type="non-terminal residue" evidence="1">
    <location>
        <position position="1"/>
    </location>
</feature>
<proteinExistence type="predicted"/>
<reference evidence="2" key="1">
    <citation type="submission" date="2022-10" db="EMBL/GenBank/DDBJ databases">
        <title>Genome assembly of Pristionchus species.</title>
        <authorList>
            <person name="Yoshida K."/>
            <person name="Sommer R.J."/>
        </authorList>
    </citation>
    <scope>NUCLEOTIDE SEQUENCE [LARGE SCALE GENOMIC DNA]</scope>
    <source>
        <strain evidence="2">RS5460</strain>
    </source>
</reference>